<gene>
    <name evidence="2" type="ORF">Pla22_26850</name>
</gene>
<dbReference type="EMBL" id="SJPI01000001">
    <property type="protein sequence ID" value="TWT55031.1"/>
    <property type="molecule type" value="Genomic_DNA"/>
</dbReference>
<name>A0A5C5WY73_9BACT</name>
<dbReference type="Pfam" id="PF07585">
    <property type="entry name" value="BBP7"/>
    <property type="match status" value="1"/>
</dbReference>
<feature type="region of interest" description="Disordered" evidence="1">
    <location>
        <begin position="1"/>
        <end position="62"/>
    </location>
</feature>
<organism evidence="2 3">
    <name type="scientific">Rubripirellula amarantea</name>
    <dbReference type="NCBI Taxonomy" id="2527999"/>
    <lineage>
        <taxon>Bacteria</taxon>
        <taxon>Pseudomonadati</taxon>
        <taxon>Planctomycetota</taxon>
        <taxon>Planctomycetia</taxon>
        <taxon>Pirellulales</taxon>
        <taxon>Pirellulaceae</taxon>
        <taxon>Rubripirellula</taxon>
    </lineage>
</organism>
<evidence type="ECO:0000313" key="2">
    <source>
        <dbReference type="EMBL" id="TWT55031.1"/>
    </source>
</evidence>
<evidence type="ECO:0000256" key="1">
    <source>
        <dbReference type="SAM" id="MobiDB-lite"/>
    </source>
</evidence>
<reference evidence="2 3" key="1">
    <citation type="submission" date="2019-02" db="EMBL/GenBank/DDBJ databases">
        <title>Deep-cultivation of Planctomycetes and their phenomic and genomic characterization uncovers novel biology.</title>
        <authorList>
            <person name="Wiegand S."/>
            <person name="Jogler M."/>
            <person name="Boedeker C."/>
            <person name="Pinto D."/>
            <person name="Vollmers J."/>
            <person name="Rivas-Marin E."/>
            <person name="Kohn T."/>
            <person name="Peeters S.H."/>
            <person name="Heuer A."/>
            <person name="Rast P."/>
            <person name="Oberbeckmann S."/>
            <person name="Bunk B."/>
            <person name="Jeske O."/>
            <person name="Meyerdierks A."/>
            <person name="Storesund J.E."/>
            <person name="Kallscheuer N."/>
            <person name="Luecker S."/>
            <person name="Lage O.M."/>
            <person name="Pohl T."/>
            <person name="Merkel B.J."/>
            <person name="Hornburger P."/>
            <person name="Mueller R.-W."/>
            <person name="Bruemmer F."/>
            <person name="Labrenz M."/>
            <person name="Spormann A.M."/>
            <person name="Op Den Camp H."/>
            <person name="Overmann J."/>
            <person name="Amann R."/>
            <person name="Jetten M.S.M."/>
            <person name="Mascher T."/>
            <person name="Medema M.H."/>
            <person name="Devos D.P."/>
            <person name="Kaster A.-K."/>
            <person name="Ovreas L."/>
            <person name="Rohde M."/>
            <person name="Galperin M.Y."/>
            <person name="Jogler C."/>
        </authorList>
    </citation>
    <scope>NUCLEOTIDE SEQUENCE [LARGE SCALE GENOMIC DNA]</scope>
    <source>
        <strain evidence="2 3">Pla22</strain>
    </source>
</reference>
<feature type="compositionally biased region" description="Polar residues" evidence="1">
    <location>
        <begin position="50"/>
        <end position="62"/>
    </location>
</feature>
<evidence type="ECO:0000313" key="3">
    <source>
        <dbReference type="Proteomes" id="UP000316598"/>
    </source>
</evidence>
<dbReference type="InterPro" id="IPR011446">
    <property type="entry name" value="BBP7"/>
</dbReference>
<dbReference type="Gene3D" id="2.40.160.60">
    <property type="entry name" value="Outer membrane protein transport protein (OMPP1/FadL/TodX)"/>
    <property type="match status" value="1"/>
</dbReference>
<proteinExistence type="predicted"/>
<protein>
    <submittedName>
        <fullName evidence="2">Uncharacterized protein</fullName>
    </submittedName>
</protein>
<dbReference type="AlphaFoldDB" id="A0A5C5WY73"/>
<comment type="caution">
    <text evidence="2">The sequence shown here is derived from an EMBL/GenBank/DDBJ whole genome shotgun (WGS) entry which is preliminary data.</text>
</comment>
<keyword evidence="3" id="KW-1185">Reference proteome</keyword>
<accession>A0A5C5WY73</accession>
<dbReference type="Proteomes" id="UP000316598">
    <property type="component" value="Unassembled WGS sequence"/>
</dbReference>
<sequence>MFVTSTYAVEPTGQSSSRRTSAYNTSSSKSVRANERVARASWAPTRETKSTTSTKQPLVDPETSTVKLVDHVISESVIEKPIRGQLDDRIALSPVPGSPIDGLPVYDGGEFYEGGPSSCDAMPGGDCGCGLGGCDGGCDSLGCDSLGCGSCGGAGCSTCGELVSPNAWRPCLTLCVPQDGWVSFEYLMWWQDGMSLPPLVTTSVGTAIPATESGVLGQGHTRTLFGGNDVLTDSIDGGRLRFGVWLDKCHTWGLGAEYFELGEESEGYSRTSNGSPLLSRPFFNTETGVEDAELVAFPGILSGNVTARATSKLTGAGVHLRHLQCCYEGCGRGLFCGCDEKYCSRTETMYGYRFLELEESVTVTEALVSSDTSNPGSFDILDRFETRNQFNGFDIGWMYKRTRGFWTFDALLRMGIGNTRQTVRIDGSTTINTTTQTPQVQTFEGGLLTQPTNIAVYEQDQFTVVPEFGLTAGYQLTDHLRATLGYTFIYWSNVVRPGDQISRDVNPNWLPPRDATVEGARRPGFEFDTTDYWVQGISFGGEYRW</sequence>
<feature type="compositionally biased region" description="Polar residues" evidence="1">
    <location>
        <begin position="1"/>
        <end position="31"/>
    </location>
</feature>